<evidence type="ECO:0000313" key="13">
    <source>
        <dbReference type="Proteomes" id="UP001348641"/>
    </source>
</evidence>
<dbReference type="InterPro" id="IPR000682">
    <property type="entry name" value="PCMT"/>
</dbReference>
<gene>
    <name evidence="12" type="ORF">Q8A49_01205</name>
</gene>
<dbReference type="Proteomes" id="UP001348641">
    <property type="component" value="Unassembled WGS sequence"/>
</dbReference>
<keyword evidence="5" id="KW-0963">Cytoplasm</keyword>
<evidence type="ECO:0000313" key="12">
    <source>
        <dbReference type="EMBL" id="MEE2049111.1"/>
    </source>
</evidence>
<comment type="subcellular location">
    <subcellularLocation>
        <location evidence="1">Cytoplasm</location>
    </subcellularLocation>
</comment>
<proteinExistence type="inferred from homology"/>
<dbReference type="PANTHER" id="PTHR11579">
    <property type="entry name" value="PROTEIN-L-ISOASPARTATE O-METHYLTRANSFERASE"/>
    <property type="match status" value="1"/>
</dbReference>
<keyword evidence="8" id="KW-0949">S-adenosyl-L-methionine</keyword>
<dbReference type="Gene3D" id="3.40.50.150">
    <property type="entry name" value="Vaccinia Virus protein VP39"/>
    <property type="match status" value="1"/>
</dbReference>
<organism evidence="12 13">
    <name type="scientific">Nocardiopsis tropica</name>
    <dbReference type="NCBI Taxonomy" id="109330"/>
    <lineage>
        <taxon>Bacteria</taxon>
        <taxon>Bacillati</taxon>
        <taxon>Actinomycetota</taxon>
        <taxon>Actinomycetes</taxon>
        <taxon>Streptosporangiales</taxon>
        <taxon>Nocardiopsidaceae</taxon>
        <taxon>Nocardiopsis</taxon>
    </lineage>
</organism>
<evidence type="ECO:0000256" key="9">
    <source>
        <dbReference type="ARBA" id="ARBA00030757"/>
    </source>
</evidence>
<accession>A0ABU7KII2</accession>
<evidence type="ECO:0000256" key="3">
    <source>
        <dbReference type="ARBA" id="ARBA00011890"/>
    </source>
</evidence>
<evidence type="ECO:0000256" key="5">
    <source>
        <dbReference type="ARBA" id="ARBA00022490"/>
    </source>
</evidence>
<name>A0ABU7KII2_9ACTN</name>
<evidence type="ECO:0000256" key="8">
    <source>
        <dbReference type="ARBA" id="ARBA00022691"/>
    </source>
</evidence>
<dbReference type="EMBL" id="JAUUCC010000002">
    <property type="protein sequence ID" value="MEE2049111.1"/>
    <property type="molecule type" value="Genomic_DNA"/>
</dbReference>
<dbReference type="SUPFAM" id="SSF53335">
    <property type="entry name" value="S-adenosyl-L-methionine-dependent methyltransferases"/>
    <property type="match status" value="1"/>
</dbReference>
<dbReference type="EC" id="2.1.1.77" evidence="3"/>
<sequence>MTGTARRRPERDRLRAFLLETGAMSPGWAEAFDAVDRAAFLPDRIWPHGGTGETGGTAVDRRTDPDAWYRWADSDTALTTQWDDAAADTADPGEVSTSSSSMPSVVASMLRDLDVRPGMRALEVGTGTGWSSALLTARLGGDAVTSVEVDPVLAEQARRRLDAVGLHPHVVVGDGLLGHPGGAPYDRIVVTCGLRQVPYAWVEQTRPGGIVLAPWGTDYSPQDAVARLVVSDDGASAAGRFTGPVQFMKARSQRLVWPRHDEYVRKWPGEAVGSATELAAEDLGSGEFGGPEFLLGLMVPACAHSLRAQDGGGIAWFYGLDDRSWAAARWEPGAPGEVWQSGPRRLWDEVEAAWRWWAEQGRPGVERFGLTVDASGHRVWLDTPGNRVAR</sequence>
<keyword evidence="6" id="KW-0489">Methyltransferase</keyword>
<evidence type="ECO:0000256" key="1">
    <source>
        <dbReference type="ARBA" id="ARBA00004496"/>
    </source>
</evidence>
<evidence type="ECO:0000256" key="11">
    <source>
        <dbReference type="ARBA" id="ARBA00031350"/>
    </source>
</evidence>
<evidence type="ECO:0000256" key="10">
    <source>
        <dbReference type="ARBA" id="ARBA00031323"/>
    </source>
</evidence>
<evidence type="ECO:0000256" key="7">
    <source>
        <dbReference type="ARBA" id="ARBA00022679"/>
    </source>
</evidence>
<protein>
    <recommendedName>
        <fullName evidence="4">Protein-L-isoaspartate O-methyltransferase</fullName>
        <ecNumber evidence="3">2.1.1.77</ecNumber>
    </recommendedName>
    <alternativeName>
        <fullName evidence="11">L-isoaspartyl protein carboxyl methyltransferase</fullName>
    </alternativeName>
    <alternativeName>
        <fullName evidence="9">Protein L-isoaspartyl methyltransferase</fullName>
    </alternativeName>
    <alternativeName>
        <fullName evidence="10">Protein-beta-aspartate methyltransferase</fullName>
    </alternativeName>
</protein>
<evidence type="ECO:0000256" key="6">
    <source>
        <dbReference type="ARBA" id="ARBA00022603"/>
    </source>
</evidence>
<comment type="caution">
    <text evidence="12">The sequence shown here is derived from an EMBL/GenBank/DDBJ whole genome shotgun (WGS) entry which is preliminary data.</text>
</comment>
<evidence type="ECO:0000256" key="2">
    <source>
        <dbReference type="ARBA" id="ARBA00005369"/>
    </source>
</evidence>
<dbReference type="InterPro" id="IPR029063">
    <property type="entry name" value="SAM-dependent_MTases_sf"/>
</dbReference>
<comment type="similarity">
    <text evidence="2">Belongs to the methyltransferase superfamily. L-isoaspartyl/D-aspartyl protein methyltransferase family.</text>
</comment>
<dbReference type="PANTHER" id="PTHR11579:SF0">
    <property type="entry name" value="PROTEIN-L-ISOASPARTATE(D-ASPARTATE) O-METHYLTRANSFERASE"/>
    <property type="match status" value="1"/>
</dbReference>
<keyword evidence="7" id="KW-0808">Transferase</keyword>
<evidence type="ECO:0000256" key="4">
    <source>
        <dbReference type="ARBA" id="ARBA00013346"/>
    </source>
</evidence>
<dbReference type="CDD" id="cd02440">
    <property type="entry name" value="AdoMet_MTases"/>
    <property type="match status" value="1"/>
</dbReference>
<dbReference type="Pfam" id="PF01135">
    <property type="entry name" value="PCMT"/>
    <property type="match status" value="1"/>
</dbReference>
<dbReference type="RefSeq" id="WP_330156413.1">
    <property type="nucleotide sequence ID" value="NZ_BAAAJA010000013.1"/>
</dbReference>
<reference evidence="12 13" key="1">
    <citation type="submission" date="2023-07" db="EMBL/GenBank/DDBJ databases">
        <authorList>
            <person name="Girao M."/>
            <person name="Carvalho M.F."/>
        </authorList>
    </citation>
    <scope>NUCLEOTIDE SEQUENCE [LARGE SCALE GENOMIC DNA]</scope>
    <source>
        <strain evidence="12 13">66/93</strain>
    </source>
</reference>